<evidence type="ECO:0000256" key="1">
    <source>
        <dbReference type="ARBA" id="ARBA00004137"/>
    </source>
</evidence>
<evidence type="ECO:0000256" key="6">
    <source>
        <dbReference type="ARBA" id="ARBA00022982"/>
    </source>
</evidence>
<dbReference type="EMBL" id="BTGD01000008">
    <property type="protein sequence ID" value="GMM56273.1"/>
    <property type="molecule type" value="Genomic_DNA"/>
</dbReference>
<evidence type="ECO:0000256" key="10">
    <source>
        <dbReference type="ARBA" id="ARBA00044246"/>
    </source>
</evidence>
<keyword evidence="5" id="KW-0999">Mitochondrion inner membrane</keyword>
<dbReference type="Pfam" id="PF02320">
    <property type="entry name" value="UCR_hinge"/>
    <property type="match status" value="1"/>
</dbReference>
<evidence type="ECO:0000313" key="14">
    <source>
        <dbReference type="Proteomes" id="UP001377567"/>
    </source>
</evidence>
<comment type="subcellular location">
    <subcellularLocation>
        <location evidence="1">Mitochondrion inner membrane</location>
        <topology evidence="1">Peripheral membrane protein</topology>
        <orientation evidence="1">Intermembrane side</orientation>
    </subcellularLocation>
</comment>
<feature type="region of interest" description="Disordered" evidence="11">
    <location>
        <begin position="20"/>
        <end position="55"/>
    </location>
</feature>
<keyword evidence="14" id="KW-1185">Reference proteome</keyword>
<keyword evidence="6" id="KW-0249">Electron transport</keyword>
<evidence type="ECO:0000313" key="13">
    <source>
        <dbReference type="EMBL" id="GMM56273.1"/>
    </source>
</evidence>
<evidence type="ECO:0000256" key="4">
    <source>
        <dbReference type="ARBA" id="ARBA00022660"/>
    </source>
</evidence>
<evidence type="ECO:0000259" key="12">
    <source>
        <dbReference type="Pfam" id="PF02320"/>
    </source>
</evidence>
<keyword evidence="8" id="KW-0472">Membrane</keyword>
<name>A0AAV5RYD8_MAUHU</name>
<accession>A0AAV5RYD8</accession>
<dbReference type="Gene3D" id="1.10.287.20">
    <property type="entry name" value="Ubiquinol-cytochrome C reductase hinge domain"/>
    <property type="match status" value="1"/>
</dbReference>
<evidence type="ECO:0000256" key="3">
    <source>
        <dbReference type="ARBA" id="ARBA00022448"/>
    </source>
</evidence>
<dbReference type="AlphaFoldDB" id="A0AAV5RYD8"/>
<feature type="compositionally biased region" description="Acidic residues" evidence="11">
    <location>
        <begin position="25"/>
        <end position="50"/>
    </location>
</feature>
<dbReference type="Proteomes" id="UP001377567">
    <property type="component" value="Unassembled WGS sequence"/>
</dbReference>
<gene>
    <name evidence="13" type="ORF">DAKH74_028890</name>
</gene>
<organism evidence="13 14">
    <name type="scientific">Maudiozyma humilis</name>
    <name type="common">Sour dough yeast</name>
    <name type="synonym">Kazachstania humilis</name>
    <dbReference type="NCBI Taxonomy" id="51915"/>
    <lineage>
        <taxon>Eukaryota</taxon>
        <taxon>Fungi</taxon>
        <taxon>Dikarya</taxon>
        <taxon>Ascomycota</taxon>
        <taxon>Saccharomycotina</taxon>
        <taxon>Saccharomycetes</taxon>
        <taxon>Saccharomycetales</taxon>
        <taxon>Saccharomycetaceae</taxon>
        <taxon>Maudiozyma</taxon>
    </lineage>
</organism>
<dbReference type="GO" id="GO:0006122">
    <property type="term" value="P:mitochondrial electron transport, ubiquinol to cytochrome c"/>
    <property type="evidence" value="ECO:0007669"/>
    <property type="project" value="InterPro"/>
</dbReference>
<keyword evidence="4" id="KW-0679">Respiratory chain</keyword>
<evidence type="ECO:0000256" key="5">
    <source>
        <dbReference type="ARBA" id="ARBA00022792"/>
    </source>
</evidence>
<keyword evidence="7" id="KW-0496">Mitochondrion</keyword>
<dbReference type="GO" id="GO:0005743">
    <property type="term" value="C:mitochondrial inner membrane"/>
    <property type="evidence" value="ECO:0007669"/>
    <property type="project" value="UniProtKB-SubCell"/>
</dbReference>
<reference evidence="13 14" key="1">
    <citation type="journal article" date="2023" name="Elife">
        <title>Identification of key yeast species and microbe-microbe interactions impacting larval growth of Drosophila in the wild.</title>
        <authorList>
            <person name="Mure A."/>
            <person name="Sugiura Y."/>
            <person name="Maeda R."/>
            <person name="Honda K."/>
            <person name="Sakurai N."/>
            <person name="Takahashi Y."/>
            <person name="Watada M."/>
            <person name="Katoh T."/>
            <person name="Gotoh A."/>
            <person name="Gotoh Y."/>
            <person name="Taniguchi I."/>
            <person name="Nakamura K."/>
            <person name="Hayashi T."/>
            <person name="Katayama T."/>
            <person name="Uemura T."/>
            <person name="Hattori Y."/>
        </authorList>
    </citation>
    <scope>NUCLEOTIDE SEQUENCE [LARGE SCALE GENOMIC DNA]</scope>
    <source>
        <strain evidence="13 14">KH-74</strain>
    </source>
</reference>
<keyword evidence="3" id="KW-0813">Transport</keyword>
<evidence type="ECO:0000256" key="9">
    <source>
        <dbReference type="ARBA" id="ARBA00044155"/>
    </source>
</evidence>
<dbReference type="PANTHER" id="PTHR15336">
    <property type="entry name" value="UBIQUINOL-CYTOCHROME C REDUCTASE COMPLEX 7.8 KDA PROTEIN"/>
    <property type="match status" value="1"/>
</dbReference>
<evidence type="ECO:0000256" key="11">
    <source>
        <dbReference type="SAM" id="MobiDB-lite"/>
    </source>
</evidence>
<dbReference type="InterPro" id="IPR003422">
    <property type="entry name" value="Cyt_b-c1_6"/>
</dbReference>
<evidence type="ECO:0000256" key="8">
    <source>
        <dbReference type="ARBA" id="ARBA00023136"/>
    </source>
</evidence>
<dbReference type="FunFam" id="1.10.287.20:FF:000003">
    <property type="entry name" value="Cytochrome b-c1 complex subunit 6"/>
    <property type="match status" value="1"/>
</dbReference>
<dbReference type="InterPro" id="IPR023184">
    <property type="entry name" value="Ubol_cytC_Rdtase_hinge_dom"/>
</dbReference>
<evidence type="ECO:0000256" key="7">
    <source>
        <dbReference type="ARBA" id="ARBA00023128"/>
    </source>
</evidence>
<dbReference type="SUPFAM" id="SSF81531">
    <property type="entry name" value="Non-heme 11 kDa protein of cytochrome bc1 complex (Ubiquinol-cytochrome c reductase)"/>
    <property type="match status" value="1"/>
</dbReference>
<protein>
    <recommendedName>
        <fullName evidence="9">Cytochrome b-c1 complex subunit 6, mitochondrial</fullName>
    </recommendedName>
    <alternativeName>
        <fullName evidence="10">Complex III subunit 6</fullName>
    </alternativeName>
</protein>
<dbReference type="InterPro" id="IPR036811">
    <property type="entry name" value="Ubol_cytC_Rdtase_hinge_dom_sf"/>
</dbReference>
<dbReference type="PANTHER" id="PTHR15336:SF0">
    <property type="entry name" value="CYTOCHROME B-C1 COMPLEX SUBUNIT 6, MITOCHONDRIAL"/>
    <property type="match status" value="1"/>
</dbReference>
<comment type="caution">
    <text evidence="13">The sequence shown here is derived from an EMBL/GenBank/DDBJ whole genome shotgun (WGS) entry which is preliminary data.</text>
</comment>
<proteinExistence type="inferred from homology"/>
<comment type="similarity">
    <text evidence="2">Belongs to the UQCRH/QCR6 family.</text>
</comment>
<sequence>MLSSIIDYVEELKDQFVPYVAKAEDDVEDSNDADEDEDEDDEDDEDEDEAKDQYDELKEECLNTEKGKELHHHYLECAERVQKQKEQPGYEDLEHKEDCVEEFFHLQHYLDSCAAPRLFSKLK</sequence>
<feature type="domain" description="Ubiquinol-cytochrome C reductase hinge" evidence="12">
    <location>
        <begin position="52"/>
        <end position="123"/>
    </location>
</feature>
<evidence type="ECO:0000256" key="2">
    <source>
        <dbReference type="ARBA" id="ARBA00006498"/>
    </source>
</evidence>